<dbReference type="EMBL" id="CP021434">
    <property type="protein sequence ID" value="ARU62311.1"/>
    <property type="molecule type" value="Genomic_DNA"/>
</dbReference>
<name>A0A1Y0IP38_9BACL</name>
<keyword evidence="2" id="KW-1185">Reference proteome</keyword>
<protein>
    <submittedName>
        <fullName evidence="1">Uncharacterized protein</fullName>
    </submittedName>
</protein>
<dbReference type="KEGG" id="tum:CBW65_15910"/>
<organism evidence="1 2">
    <name type="scientific">Tumebacillus avium</name>
    <dbReference type="NCBI Taxonomy" id="1903704"/>
    <lineage>
        <taxon>Bacteria</taxon>
        <taxon>Bacillati</taxon>
        <taxon>Bacillota</taxon>
        <taxon>Bacilli</taxon>
        <taxon>Bacillales</taxon>
        <taxon>Alicyclobacillaceae</taxon>
        <taxon>Tumebacillus</taxon>
    </lineage>
</organism>
<accession>A0A1Y0IP38</accession>
<dbReference type="RefSeq" id="WP_087457673.1">
    <property type="nucleotide sequence ID" value="NZ_CP021434.1"/>
</dbReference>
<dbReference type="OrthoDB" id="2960865at2"/>
<proteinExistence type="predicted"/>
<dbReference type="AlphaFoldDB" id="A0A1Y0IP38"/>
<evidence type="ECO:0000313" key="1">
    <source>
        <dbReference type="EMBL" id="ARU62311.1"/>
    </source>
</evidence>
<sequence length="280" mass="31604">METNELSYDEKFLYTLQKHLESEGEGELVSLINPSTLKVNYTDTFTKIRWNQKIAVVEVKVPVGRKKALESLQYKLLGYCQDIFQETEDYALTGVKIGVLIDESVSQLASTSFSRLQVYLNLQDKARSTNLDIIEKAYLEEACKSAVGGCRLAAATMIGCAAEHLLLQLCQSYSQYLINNNLKVDNFRDKALNAKKASTRLTEFLKVVNSNVTMFESLGLENPIINFSFLDIIRQVRNDSGHPTGKIVSENDLNTIFGNYQLLIERIHPLLESLPKHKIS</sequence>
<evidence type="ECO:0000313" key="2">
    <source>
        <dbReference type="Proteomes" id="UP000195437"/>
    </source>
</evidence>
<reference evidence="2" key="1">
    <citation type="submission" date="2017-05" db="EMBL/GenBank/DDBJ databases">
        <authorList>
            <person name="Sung H."/>
        </authorList>
    </citation>
    <scope>NUCLEOTIDE SEQUENCE [LARGE SCALE GENOMIC DNA]</scope>
    <source>
        <strain evidence="2">AR23208</strain>
    </source>
</reference>
<gene>
    <name evidence="1" type="ORF">CBW65_15910</name>
</gene>
<dbReference type="Proteomes" id="UP000195437">
    <property type="component" value="Chromosome"/>
</dbReference>